<dbReference type="GeneID" id="115927989"/>
<dbReference type="KEGG" id="spu:115927989"/>
<dbReference type="EnsemblMetazoa" id="XM_030994427">
    <property type="protein sequence ID" value="XP_030850287"/>
    <property type="gene ID" value="LOC115927989"/>
</dbReference>
<sequence length="201" mass="21640">MNMTWKAAVALLVVAGLGVASAALAEPNLAGCYPQWTEEFSRPVCSDCSKSKHAQETWQCWSGMYYIYFPKKLTKAEALKSCGPWDEAVCQGEYVGGTDKFQWRTTLASSPLKGELNDAILPAFNKACLKPKTNGKDLFWSGGKSISRGQLVFGDGSRGATSITSLGKGECVAYNGSDGSMVKVSCSAKLPYMCKIQPPSH</sequence>
<dbReference type="Proteomes" id="UP000007110">
    <property type="component" value="Unassembled WGS sequence"/>
</dbReference>
<reference evidence="2" key="2">
    <citation type="submission" date="2021-01" db="UniProtKB">
        <authorList>
            <consortium name="EnsemblMetazoa"/>
        </authorList>
    </citation>
    <scope>IDENTIFICATION</scope>
</reference>
<dbReference type="OMA" id="CEGEYSG"/>
<name>A0A7M7PDX9_STRPU</name>
<organism evidence="2 3">
    <name type="scientific">Strongylocentrotus purpuratus</name>
    <name type="common">Purple sea urchin</name>
    <dbReference type="NCBI Taxonomy" id="7668"/>
    <lineage>
        <taxon>Eukaryota</taxon>
        <taxon>Metazoa</taxon>
        <taxon>Echinodermata</taxon>
        <taxon>Eleutherozoa</taxon>
        <taxon>Echinozoa</taxon>
        <taxon>Echinoidea</taxon>
        <taxon>Euechinoidea</taxon>
        <taxon>Echinacea</taxon>
        <taxon>Camarodonta</taxon>
        <taxon>Echinidea</taxon>
        <taxon>Strongylocentrotidae</taxon>
        <taxon>Strongylocentrotus</taxon>
    </lineage>
</organism>
<dbReference type="OrthoDB" id="10171575at2759"/>
<keyword evidence="3" id="KW-1185">Reference proteome</keyword>
<feature type="signal peptide" evidence="1">
    <location>
        <begin position="1"/>
        <end position="25"/>
    </location>
</feature>
<accession>A0A7M7PDX9</accession>
<dbReference type="RefSeq" id="XP_030850287.1">
    <property type="nucleotide sequence ID" value="XM_030994427.1"/>
</dbReference>
<proteinExistence type="predicted"/>
<dbReference type="InterPro" id="IPR016187">
    <property type="entry name" value="CTDL_fold"/>
</dbReference>
<evidence type="ECO:0000256" key="1">
    <source>
        <dbReference type="SAM" id="SignalP"/>
    </source>
</evidence>
<dbReference type="AlphaFoldDB" id="A0A7M7PDX9"/>
<evidence type="ECO:0000313" key="2">
    <source>
        <dbReference type="EnsemblMetazoa" id="XP_030850287"/>
    </source>
</evidence>
<reference evidence="3" key="1">
    <citation type="submission" date="2015-02" db="EMBL/GenBank/DDBJ databases">
        <title>Genome sequencing for Strongylocentrotus purpuratus.</title>
        <authorList>
            <person name="Murali S."/>
            <person name="Liu Y."/>
            <person name="Vee V."/>
            <person name="English A."/>
            <person name="Wang M."/>
            <person name="Skinner E."/>
            <person name="Han Y."/>
            <person name="Muzny D.M."/>
            <person name="Worley K.C."/>
            <person name="Gibbs R.A."/>
        </authorList>
    </citation>
    <scope>NUCLEOTIDE SEQUENCE</scope>
</reference>
<evidence type="ECO:0000313" key="3">
    <source>
        <dbReference type="Proteomes" id="UP000007110"/>
    </source>
</evidence>
<dbReference type="InterPro" id="IPR016186">
    <property type="entry name" value="C-type_lectin-like/link_sf"/>
</dbReference>
<dbReference type="Gene3D" id="3.10.100.10">
    <property type="entry name" value="Mannose-Binding Protein A, subunit A"/>
    <property type="match status" value="1"/>
</dbReference>
<feature type="chain" id="PRO_5029692733" evidence="1">
    <location>
        <begin position="26"/>
        <end position="201"/>
    </location>
</feature>
<dbReference type="SUPFAM" id="SSF56436">
    <property type="entry name" value="C-type lectin-like"/>
    <property type="match status" value="1"/>
</dbReference>
<dbReference type="InParanoid" id="A0A7M7PDX9"/>
<protein>
    <submittedName>
        <fullName evidence="2">Uncharacterized protein</fullName>
    </submittedName>
</protein>
<keyword evidence="1" id="KW-0732">Signal</keyword>